<dbReference type="InterPro" id="IPR001841">
    <property type="entry name" value="Znf_RING"/>
</dbReference>
<dbReference type="Pfam" id="PF13639">
    <property type="entry name" value="zf-RING_2"/>
    <property type="match status" value="1"/>
</dbReference>
<dbReference type="InterPro" id="IPR017907">
    <property type="entry name" value="Znf_RING_CS"/>
</dbReference>
<proteinExistence type="predicted"/>
<dbReference type="EC" id="2.3.2.31" evidence="3"/>
<evidence type="ECO:0000256" key="3">
    <source>
        <dbReference type="ARBA" id="ARBA00012251"/>
    </source>
</evidence>
<evidence type="ECO:0000313" key="15">
    <source>
        <dbReference type="Proteomes" id="UP001556367"/>
    </source>
</evidence>
<comment type="catalytic activity">
    <reaction evidence="1">
        <text>[E2 ubiquitin-conjugating enzyme]-S-ubiquitinyl-L-cysteine + [acceptor protein]-L-lysine = [E2 ubiquitin-conjugating enzyme]-L-cysteine + [acceptor protein]-N(6)-ubiquitinyl-L-lysine.</text>
        <dbReference type="EC" id="2.3.2.31"/>
    </reaction>
</comment>
<evidence type="ECO:0000259" key="12">
    <source>
        <dbReference type="PROSITE" id="PS50089"/>
    </source>
</evidence>
<evidence type="ECO:0000256" key="5">
    <source>
        <dbReference type="ARBA" id="ARBA00022723"/>
    </source>
</evidence>
<dbReference type="PROSITE" id="PS00518">
    <property type="entry name" value="ZF_RING_1"/>
    <property type="match status" value="1"/>
</dbReference>
<dbReference type="PANTHER" id="PTHR11685">
    <property type="entry name" value="RBR FAMILY RING FINGER AND IBR DOMAIN-CONTAINING"/>
    <property type="match status" value="1"/>
</dbReference>
<accession>A0ABR3JDT1</accession>
<feature type="region of interest" description="Disordered" evidence="11">
    <location>
        <begin position="45"/>
        <end position="103"/>
    </location>
</feature>
<dbReference type="InterPro" id="IPR054694">
    <property type="entry name" value="Parkin-like_IBR"/>
</dbReference>
<evidence type="ECO:0000256" key="10">
    <source>
        <dbReference type="PROSITE-ProRule" id="PRU00175"/>
    </source>
</evidence>
<dbReference type="PROSITE" id="PS50089">
    <property type="entry name" value="ZF_RING_2"/>
    <property type="match status" value="1"/>
</dbReference>
<keyword evidence="6" id="KW-0677">Repeat</keyword>
<name>A0ABR3JDT1_9AGAR</name>
<keyword evidence="7 10" id="KW-0863">Zinc-finger</keyword>
<dbReference type="InterPro" id="IPR013083">
    <property type="entry name" value="Znf_RING/FYVE/PHD"/>
</dbReference>
<dbReference type="EMBL" id="JASNQZ010000008">
    <property type="protein sequence ID" value="KAL0953722.1"/>
    <property type="molecule type" value="Genomic_DNA"/>
</dbReference>
<keyword evidence="9" id="KW-0862">Zinc</keyword>
<comment type="caution">
    <text evidence="14">The sequence shown here is derived from an EMBL/GenBank/DDBJ whole genome shotgun (WGS) entry which is preliminary data.</text>
</comment>
<organism evidence="14 15">
    <name type="scientific">Hohenbuehelia grisea</name>
    <dbReference type="NCBI Taxonomy" id="104357"/>
    <lineage>
        <taxon>Eukaryota</taxon>
        <taxon>Fungi</taxon>
        <taxon>Dikarya</taxon>
        <taxon>Basidiomycota</taxon>
        <taxon>Agaricomycotina</taxon>
        <taxon>Agaricomycetes</taxon>
        <taxon>Agaricomycetidae</taxon>
        <taxon>Agaricales</taxon>
        <taxon>Pleurotineae</taxon>
        <taxon>Pleurotaceae</taxon>
        <taxon>Hohenbuehelia</taxon>
    </lineage>
</organism>
<evidence type="ECO:0000256" key="7">
    <source>
        <dbReference type="ARBA" id="ARBA00022771"/>
    </source>
</evidence>
<dbReference type="Gene3D" id="3.30.40.10">
    <property type="entry name" value="Zinc/RING finger domain, C3HC4 (zinc finger)"/>
    <property type="match status" value="1"/>
</dbReference>
<dbReference type="Proteomes" id="UP001556367">
    <property type="component" value="Unassembled WGS sequence"/>
</dbReference>
<gene>
    <name evidence="14" type="ORF">HGRIS_004912</name>
</gene>
<dbReference type="SMART" id="SM00184">
    <property type="entry name" value="RING"/>
    <property type="match status" value="1"/>
</dbReference>
<sequence length="401" mass="44531">MSLDYSDLPRVDGLDDEEMILALQLQMEYEFNLAYTQEESGPYQVEHAYGYPPQAPSPPLEFSPEVSPVAADLSLPPSPGLEPGRHPEPEPEALDIGPSSDQMPPPFNDAIGLATFTNTPPSPALSPSISPNDAVPSTPHFDIATTLSPLSLVHSPTLSASDSPPHPGRKTFTCKVCFDKYDDDDKAEIATCQHIFCRECLRGWITSKINDHRFPIFCPSCTADRDVVEPTIITESVIENIWIPQKQYEIFEEMQLSSMSIRLHCRRCKQSMSVLREDYNREPLITCPLPNCSFSWCSACQKALDDDLFDHSCDTNAVFDGLVRESGWKFCPGCKTPIQKESGCNHMTCASPGCNVNFCYVCGEMIIRSALAREIEAATVAHFREQECQLFEDVPDADVPP</sequence>
<protein>
    <recommendedName>
        <fullName evidence="3">RBR-type E3 ubiquitin transferase</fullName>
        <ecNumber evidence="3">2.3.2.31</ecNumber>
    </recommendedName>
</protein>
<keyword evidence="8" id="KW-0833">Ubl conjugation pathway</keyword>
<dbReference type="InterPro" id="IPR031127">
    <property type="entry name" value="E3_UB_ligase_RBR"/>
</dbReference>
<dbReference type="PROSITE" id="PS51873">
    <property type="entry name" value="TRIAD"/>
    <property type="match status" value="1"/>
</dbReference>
<evidence type="ECO:0000256" key="1">
    <source>
        <dbReference type="ARBA" id="ARBA00001798"/>
    </source>
</evidence>
<reference evidence="15" key="1">
    <citation type="submission" date="2024-06" db="EMBL/GenBank/DDBJ databases">
        <title>Multi-omics analyses provide insights into the biosynthesis of the anticancer antibiotic pleurotin in Hohenbuehelia grisea.</title>
        <authorList>
            <person name="Weaver J.A."/>
            <person name="Alberti F."/>
        </authorList>
    </citation>
    <scope>NUCLEOTIDE SEQUENCE [LARGE SCALE GENOMIC DNA]</scope>
    <source>
        <strain evidence="15">T-177</strain>
    </source>
</reference>
<evidence type="ECO:0000256" key="4">
    <source>
        <dbReference type="ARBA" id="ARBA00022679"/>
    </source>
</evidence>
<dbReference type="Pfam" id="PF22605">
    <property type="entry name" value="IBR_2"/>
    <property type="match status" value="1"/>
</dbReference>
<evidence type="ECO:0000313" key="14">
    <source>
        <dbReference type="EMBL" id="KAL0953722.1"/>
    </source>
</evidence>
<evidence type="ECO:0000256" key="2">
    <source>
        <dbReference type="ARBA" id="ARBA00004906"/>
    </source>
</evidence>
<keyword evidence="15" id="KW-1185">Reference proteome</keyword>
<feature type="domain" description="RING-type" evidence="12">
    <location>
        <begin position="174"/>
        <end position="222"/>
    </location>
</feature>
<dbReference type="CDD" id="cd22584">
    <property type="entry name" value="Rcat_RBR_unk"/>
    <property type="match status" value="1"/>
</dbReference>
<evidence type="ECO:0000256" key="8">
    <source>
        <dbReference type="ARBA" id="ARBA00022786"/>
    </source>
</evidence>
<dbReference type="InterPro" id="IPR044066">
    <property type="entry name" value="TRIAD_supradom"/>
</dbReference>
<evidence type="ECO:0000256" key="6">
    <source>
        <dbReference type="ARBA" id="ARBA00022737"/>
    </source>
</evidence>
<dbReference type="Gene3D" id="1.20.120.1750">
    <property type="match status" value="1"/>
</dbReference>
<comment type="pathway">
    <text evidence="2">Protein modification; protein ubiquitination.</text>
</comment>
<keyword evidence="5" id="KW-0479">Metal-binding</keyword>
<evidence type="ECO:0000256" key="9">
    <source>
        <dbReference type="ARBA" id="ARBA00022833"/>
    </source>
</evidence>
<evidence type="ECO:0000256" key="11">
    <source>
        <dbReference type="SAM" id="MobiDB-lite"/>
    </source>
</evidence>
<keyword evidence="4" id="KW-0808">Transferase</keyword>
<dbReference type="SUPFAM" id="SSF57850">
    <property type="entry name" value="RING/U-box"/>
    <property type="match status" value="2"/>
</dbReference>
<feature type="domain" description="RING-type" evidence="13">
    <location>
        <begin position="170"/>
        <end position="392"/>
    </location>
</feature>
<evidence type="ECO:0000259" key="13">
    <source>
        <dbReference type="PROSITE" id="PS51873"/>
    </source>
</evidence>